<evidence type="ECO:0000259" key="12">
    <source>
        <dbReference type="PROSITE" id="PS51202"/>
    </source>
</evidence>
<feature type="transmembrane region" description="Helical" evidence="10">
    <location>
        <begin position="184"/>
        <end position="203"/>
    </location>
</feature>
<dbReference type="GO" id="GO:0005886">
    <property type="term" value="C:plasma membrane"/>
    <property type="evidence" value="ECO:0007669"/>
    <property type="project" value="TreeGrafter"/>
</dbReference>
<evidence type="ECO:0000256" key="4">
    <source>
        <dbReference type="ARBA" id="ARBA00022538"/>
    </source>
</evidence>
<evidence type="ECO:0000256" key="6">
    <source>
        <dbReference type="ARBA" id="ARBA00022958"/>
    </source>
</evidence>
<protein>
    <submittedName>
        <fullName evidence="13">Sodium:proton exchanger</fullName>
    </submittedName>
</protein>
<feature type="transmembrane region" description="Helical" evidence="10">
    <location>
        <begin position="85"/>
        <end position="106"/>
    </location>
</feature>
<keyword evidence="3" id="KW-0050">Antiport</keyword>
<feature type="transmembrane region" description="Helical" evidence="10">
    <location>
        <begin position="327"/>
        <end position="347"/>
    </location>
</feature>
<sequence length="650" mass="68508">MEHGLAQVLLLLGAAIASFLVCQRLRIPTSLSYLAVGVLLGPPIIGLVEDDGNIHLFAEFGIVFLLFTIGLNYSLPQLHALRGQVLWLGTAQVGLTTLVVGLLAWLLGAHPMAAFAIGAIFAQSSTTLISKQLSDQGEENSPHGRLGTAMSVFQDVTAVPLIVVIPVLGTAVGAAAIGLLIGTALAKAAVATLLVFFLGRWLLRPLFRVVARQRSAEAFTLLVLFVSLSAGSVTEVLGLSLAFGAFLAGMVLGETEFRHQVEATIRPFRDVLLGLFFIGIGMLFEPSALPDVWAWALGGAVVMLASKTLLVAALVRRAGMPLESAWRTGLIVAVGGEFGLALLAISITSGALDQFQSQVAFTAVLFSFILGPLLIRFSGPIARALTPKQRESASEAMAIGVGTESLERHVIVCGYGRIGQSVGHILEQQGIAWGAMDLDLAKVRQARQAGEPVFFGDASDPAMLESMGLDRARLMVLSNDDTAASLRVLGLVRARHPRLPVLVRTRDDSQLEALREAGATEIVPETLEAGLMIATHVLDRLHVAPGRILELVEEQRAARYPLLRARFAGEVEGATPAEQLSPVALPPGCNACGKTLQELGLGDGAAAAIVRDGERLLDPAPGTVLAEGDTVVLRGTEDEVARAASLLQGA</sequence>
<dbReference type="Pfam" id="PF02080">
    <property type="entry name" value="TrkA_C"/>
    <property type="match status" value="1"/>
</dbReference>
<feature type="transmembrane region" description="Helical" evidence="10">
    <location>
        <begin position="6"/>
        <end position="23"/>
    </location>
</feature>
<dbReference type="Gene3D" id="3.30.70.1450">
    <property type="entry name" value="Regulator of K+ conductance, C-terminal domain"/>
    <property type="match status" value="1"/>
</dbReference>
<dbReference type="Pfam" id="PF00999">
    <property type="entry name" value="Na_H_Exchanger"/>
    <property type="match status" value="1"/>
</dbReference>
<dbReference type="Proteomes" id="UP000241736">
    <property type="component" value="Unassembled WGS sequence"/>
</dbReference>
<feature type="transmembrane region" description="Helical" evidence="10">
    <location>
        <begin position="30"/>
        <end position="48"/>
    </location>
</feature>
<dbReference type="InterPro" id="IPR036291">
    <property type="entry name" value="NAD(P)-bd_dom_sf"/>
</dbReference>
<keyword evidence="6" id="KW-0630">Potassium</keyword>
<keyword evidence="5 10" id="KW-0812">Transmembrane</keyword>
<evidence type="ECO:0000313" key="13">
    <source>
        <dbReference type="EMBL" id="PRH82686.1"/>
    </source>
</evidence>
<comment type="caution">
    <text evidence="13">The sequence shown here is derived from an EMBL/GenBank/DDBJ whole genome shotgun (WGS) entry which is preliminary data.</text>
</comment>
<comment type="subcellular location">
    <subcellularLocation>
        <location evidence="1">Membrane</location>
        <topology evidence="1">Multi-pass membrane protein</topology>
    </subcellularLocation>
</comment>
<dbReference type="GO" id="GO:0008324">
    <property type="term" value="F:monoatomic cation transmembrane transporter activity"/>
    <property type="evidence" value="ECO:0007669"/>
    <property type="project" value="InterPro"/>
</dbReference>
<evidence type="ECO:0000256" key="9">
    <source>
        <dbReference type="ARBA" id="ARBA00023136"/>
    </source>
</evidence>
<proteinExistence type="predicted"/>
<keyword evidence="7 10" id="KW-1133">Transmembrane helix</keyword>
<dbReference type="RefSeq" id="WP_106990031.1">
    <property type="nucleotide sequence ID" value="NZ_KZ679087.1"/>
</dbReference>
<dbReference type="PANTHER" id="PTHR46157:SF4">
    <property type="entry name" value="K(+) EFFLUX ANTIPORTER 3, CHLOROPLASTIC"/>
    <property type="match status" value="1"/>
</dbReference>
<dbReference type="InterPro" id="IPR006153">
    <property type="entry name" value="Cation/H_exchanger_TM"/>
</dbReference>
<dbReference type="InterPro" id="IPR003148">
    <property type="entry name" value="RCK_N"/>
</dbReference>
<keyword evidence="2" id="KW-0813">Transport</keyword>
<dbReference type="InterPro" id="IPR036721">
    <property type="entry name" value="RCK_C_sf"/>
</dbReference>
<dbReference type="InterPro" id="IPR038770">
    <property type="entry name" value="Na+/solute_symporter_sf"/>
</dbReference>
<evidence type="ECO:0000256" key="2">
    <source>
        <dbReference type="ARBA" id="ARBA00022448"/>
    </source>
</evidence>
<feature type="domain" description="RCK N-terminal" evidence="11">
    <location>
        <begin position="407"/>
        <end position="524"/>
    </location>
</feature>
<gene>
    <name evidence="13" type="ORF">C6N40_05605</name>
</gene>
<accession>A0A2P6M9K3</accession>
<evidence type="ECO:0000256" key="10">
    <source>
        <dbReference type="SAM" id="Phobius"/>
    </source>
</evidence>
<feature type="transmembrane region" description="Helical" evidence="10">
    <location>
        <begin position="152"/>
        <end position="178"/>
    </location>
</feature>
<keyword evidence="4" id="KW-0633">Potassium transport</keyword>
<keyword evidence="14" id="KW-1185">Reference proteome</keyword>
<organism evidence="13 14">
    <name type="scientific">Arenimonas caeni</name>
    <dbReference type="NCBI Taxonomy" id="2058085"/>
    <lineage>
        <taxon>Bacteria</taxon>
        <taxon>Pseudomonadati</taxon>
        <taxon>Pseudomonadota</taxon>
        <taxon>Gammaproteobacteria</taxon>
        <taxon>Lysobacterales</taxon>
        <taxon>Lysobacteraceae</taxon>
        <taxon>Arenimonas</taxon>
    </lineage>
</organism>
<feature type="transmembrane region" description="Helical" evidence="10">
    <location>
        <begin position="267"/>
        <end position="286"/>
    </location>
</feature>
<dbReference type="PROSITE" id="PS51202">
    <property type="entry name" value="RCK_C"/>
    <property type="match status" value="1"/>
</dbReference>
<feature type="transmembrane region" description="Helical" evidence="10">
    <location>
        <begin position="215"/>
        <end position="231"/>
    </location>
</feature>
<dbReference type="Pfam" id="PF02254">
    <property type="entry name" value="TrkA_N"/>
    <property type="match status" value="1"/>
</dbReference>
<feature type="transmembrane region" description="Helical" evidence="10">
    <location>
        <begin position="292"/>
        <end position="315"/>
    </location>
</feature>
<keyword evidence="9 10" id="KW-0472">Membrane</keyword>
<dbReference type="GO" id="GO:1902600">
    <property type="term" value="P:proton transmembrane transport"/>
    <property type="evidence" value="ECO:0007669"/>
    <property type="project" value="InterPro"/>
</dbReference>
<dbReference type="Gene3D" id="3.40.50.720">
    <property type="entry name" value="NAD(P)-binding Rossmann-like Domain"/>
    <property type="match status" value="1"/>
</dbReference>
<name>A0A2P6M9K3_9GAMM</name>
<dbReference type="InterPro" id="IPR006037">
    <property type="entry name" value="RCK_C"/>
</dbReference>
<evidence type="ECO:0000256" key="7">
    <source>
        <dbReference type="ARBA" id="ARBA00022989"/>
    </source>
</evidence>
<dbReference type="AlphaFoldDB" id="A0A2P6M9K3"/>
<feature type="domain" description="RCK C-terminal" evidence="12">
    <location>
        <begin position="568"/>
        <end position="649"/>
    </location>
</feature>
<feature type="transmembrane region" description="Helical" evidence="10">
    <location>
        <begin position="359"/>
        <end position="379"/>
    </location>
</feature>
<feature type="transmembrane region" description="Helical" evidence="10">
    <location>
        <begin position="54"/>
        <end position="73"/>
    </location>
</feature>
<dbReference type="SUPFAM" id="SSF51735">
    <property type="entry name" value="NAD(P)-binding Rossmann-fold domains"/>
    <property type="match status" value="1"/>
</dbReference>
<dbReference type="Gene3D" id="1.20.1530.20">
    <property type="match status" value="1"/>
</dbReference>
<evidence type="ECO:0000256" key="3">
    <source>
        <dbReference type="ARBA" id="ARBA00022449"/>
    </source>
</evidence>
<dbReference type="OrthoDB" id="9781411at2"/>
<dbReference type="EMBL" id="PVLF01000005">
    <property type="protein sequence ID" value="PRH82686.1"/>
    <property type="molecule type" value="Genomic_DNA"/>
</dbReference>
<evidence type="ECO:0000256" key="8">
    <source>
        <dbReference type="ARBA" id="ARBA00023065"/>
    </source>
</evidence>
<evidence type="ECO:0000313" key="14">
    <source>
        <dbReference type="Proteomes" id="UP000241736"/>
    </source>
</evidence>
<dbReference type="GO" id="GO:0015297">
    <property type="term" value="F:antiporter activity"/>
    <property type="evidence" value="ECO:0007669"/>
    <property type="project" value="UniProtKB-KW"/>
</dbReference>
<dbReference type="PANTHER" id="PTHR46157">
    <property type="entry name" value="K(+) EFFLUX ANTIPORTER 3, CHLOROPLASTIC"/>
    <property type="match status" value="1"/>
</dbReference>
<keyword evidence="8" id="KW-0406">Ion transport</keyword>
<evidence type="ECO:0000259" key="11">
    <source>
        <dbReference type="PROSITE" id="PS51201"/>
    </source>
</evidence>
<evidence type="ECO:0000256" key="5">
    <source>
        <dbReference type="ARBA" id="ARBA00022692"/>
    </source>
</evidence>
<reference evidence="13 14" key="1">
    <citation type="submission" date="2018-03" db="EMBL/GenBank/DDBJ databases">
        <title>Arenimonas caeni sp. nov., isolated from activated sludge.</title>
        <authorList>
            <person name="Liu H."/>
        </authorList>
    </citation>
    <scope>NUCLEOTIDE SEQUENCE [LARGE SCALE GENOMIC DNA]</scope>
    <source>
        <strain evidence="14">z29</strain>
    </source>
</reference>
<evidence type="ECO:0000256" key="1">
    <source>
        <dbReference type="ARBA" id="ARBA00004141"/>
    </source>
</evidence>
<dbReference type="GO" id="GO:0006813">
    <property type="term" value="P:potassium ion transport"/>
    <property type="evidence" value="ECO:0007669"/>
    <property type="project" value="UniProtKB-KW"/>
</dbReference>
<dbReference type="SUPFAM" id="SSF116726">
    <property type="entry name" value="TrkA C-terminal domain-like"/>
    <property type="match status" value="1"/>
</dbReference>
<dbReference type="PROSITE" id="PS51201">
    <property type="entry name" value="RCK_N"/>
    <property type="match status" value="1"/>
</dbReference>